<protein>
    <submittedName>
        <fullName evidence="1">Uncharacterized protein</fullName>
    </submittedName>
</protein>
<dbReference type="RefSeq" id="WP_344929785.1">
    <property type="nucleotide sequence ID" value="NZ_BAABCW010000019.1"/>
</dbReference>
<dbReference type="Proteomes" id="UP001500459">
    <property type="component" value="Unassembled WGS sequence"/>
</dbReference>
<comment type="caution">
    <text evidence="1">The sequence shown here is derived from an EMBL/GenBank/DDBJ whole genome shotgun (WGS) entry which is preliminary data.</text>
</comment>
<organism evidence="1 2">
    <name type="scientific">Aquimarina addita</name>
    <dbReference type="NCBI Taxonomy" id="870485"/>
    <lineage>
        <taxon>Bacteria</taxon>
        <taxon>Pseudomonadati</taxon>
        <taxon>Bacteroidota</taxon>
        <taxon>Flavobacteriia</taxon>
        <taxon>Flavobacteriales</taxon>
        <taxon>Flavobacteriaceae</taxon>
        <taxon>Aquimarina</taxon>
    </lineage>
</organism>
<gene>
    <name evidence="1" type="ORF">GCM10022393_35840</name>
</gene>
<dbReference type="EMBL" id="BAABCW010000019">
    <property type="protein sequence ID" value="GAA3518554.1"/>
    <property type="molecule type" value="Genomic_DNA"/>
</dbReference>
<proteinExistence type="predicted"/>
<accession>A0ABP6UUV3</accession>
<evidence type="ECO:0000313" key="1">
    <source>
        <dbReference type="EMBL" id="GAA3518554.1"/>
    </source>
</evidence>
<evidence type="ECO:0000313" key="2">
    <source>
        <dbReference type="Proteomes" id="UP001500459"/>
    </source>
</evidence>
<sequence length="102" mass="11960">MEIPNEISKTDITQDEFNLFSHYNNPVSINISTESFTIIKYYEISWIIRKGDSIKTSVFSISRQETNTENKIQSHKFHYPKIFCDVRDRIINNLKLCIGINA</sequence>
<reference evidence="2" key="1">
    <citation type="journal article" date="2019" name="Int. J. Syst. Evol. Microbiol.">
        <title>The Global Catalogue of Microorganisms (GCM) 10K type strain sequencing project: providing services to taxonomists for standard genome sequencing and annotation.</title>
        <authorList>
            <consortium name="The Broad Institute Genomics Platform"/>
            <consortium name="The Broad Institute Genome Sequencing Center for Infectious Disease"/>
            <person name="Wu L."/>
            <person name="Ma J."/>
        </authorList>
    </citation>
    <scope>NUCLEOTIDE SEQUENCE [LARGE SCALE GENOMIC DNA]</scope>
    <source>
        <strain evidence="2">JCM 17106</strain>
    </source>
</reference>
<keyword evidence="2" id="KW-1185">Reference proteome</keyword>
<name>A0ABP6UUV3_9FLAO</name>